<name>A0ABV7YRY8_9ACTN</name>
<sequence>MTPLKRRLLIGAVAVAGVLGIALLADVLVPPATASSPLTLYVDRRIGADRNDGLTPENALFSFAAALKLARPGADIVLTGYGSRLSYDGTGTKCVTLKGTADKPITIRRNIYTNTLYPAKITSTRLVKWRKWTVVSTEGSQQVWAANWPSPIRLSTDPDAGFVKLGVVSLTGYAKEPPESVGRAAWWAGNKLYVRIENVDPNKHPVYVKDGDGLCLTGESRHVRIQDLMFAGAVHAIRVEPGAVDIQVRHIHRQNVLDEDMGVESVE</sequence>
<proteinExistence type="predicted"/>
<dbReference type="InterPro" id="IPR012334">
    <property type="entry name" value="Pectin_lyas_fold"/>
</dbReference>
<dbReference type="InterPro" id="IPR011050">
    <property type="entry name" value="Pectin_lyase_fold/virulence"/>
</dbReference>
<accession>A0ABV7YRY8</accession>
<gene>
    <name evidence="1" type="ORF">ACFOUW_38995</name>
</gene>
<dbReference type="PROSITE" id="PS51318">
    <property type="entry name" value="TAT"/>
    <property type="match status" value="1"/>
</dbReference>
<evidence type="ECO:0000313" key="1">
    <source>
        <dbReference type="EMBL" id="MFC3766868.1"/>
    </source>
</evidence>
<dbReference type="RefSeq" id="WP_205116017.1">
    <property type="nucleotide sequence ID" value="NZ_JAFBCM010000001.1"/>
</dbReference>
<comment type="caution">
    <text evidence="1">The sequence shown here is derived from an EMBL/GenBank/DDBJ whole genome shotgun (WGS) entry which is preliminary data.</text>
</comment>
<reference evidence="2" key="1">
    <citation type="journal article" date="2019" name="Int. J. Syst. Evol. Microbiol.">
        <title>The Global Catalogue of Microorganisms (GCM) 10K type strain sequencing project: providing services to taxonomists for standard genome sequencing and annotation.</title>
        <authorList>
            <consortium name="The Broad Institute Genomics Platform"/>
            <consortium name="The Broad Institute Genome Sequencing Center for Infectious Disease"/>
            <person name="Wu L."/>
            <person name="Ma J."/>
        </authorList>
    </citation>
    <scope>NUCLEOTIDE SEQUENCE [LARGE SCALE GENOMIC DNA]</scope>
    <source>
        <strain evidence="2">CGMCC 4.7241</strain>
    </source>
</reference>
<organism evidence="1 2">
    <name type="scientific">Tenggerimyces flavus</name>
    <dbReference type="NCBI Taxonomy" id="1708749"/>
    <lineage>
        <taxon>Bacteria</taxon>
        <taxon>Bacillati</taxon>
        <taxon>Actinomycetota</taxon>
        <taxon>Actinomycetes</taxon>
        <taxon>Propionibacteriales</taxon>
        <taxon>Nocardioidaceae</taxon>
        <taxon>Tenggerimyces</taxon>
    </lineage>
</organism>
<evidence type="ECO:0000313" key="2">
    <source>
        <dbReference type="Proteomes" id="UP001595699"/>
    </source>
</evidence>
<keyword evidence="2" id="KW-1185">Reference proteome</keyword>
<dbReference type="SUPFAM" id="SSF51126">
    <property type="entry name" value="Pectin lyase-like"/>
    <property type="match status" value="1"/>
</dbReference>
<dbReference type="InterPro" id="IPR006311">
    <property type="entry name" value="TAT_signal"/>
</dbReference>
<dbReference type="Gene3D" id="2.160.20.10">
    <property type="entry name" value="Single-stranded right-handed beta-helix, Pectin lyase-like"/>
    <property type="match status" value="1"/>
</dbReference>
<protein>
    <submittedName>
        <fullName evidence="1">Uncharacterized protein</fullName>
    </submittedName>
</protein>
<dbReference type="Proteomes" id="UP001595699">
    <property type="component" value="Unassembled WGS sequence"/>
</dbReference>
<dbReference type="EMBL" id="JBHRZH010000062">
    <property type="protein sequence ID" value="MFC3766868.1"/>
    <property type="molecule type" value="Genomic_DNA"/>
</dbReference>